<accession>A0A7W6FMK3</accession>
<proteinExistence type="predicted"/>
<comment type="caution">
    <text evidence="1">The sequence shown here is derived from an EMBL/GenBank/DDBJ whole genome shotgun (WGS) entry which is preliminary data.</text>
</comment>
<protein>
    <submittedName>
        <fullName evidence="1">Uncharacterized protein</fullName>
    </submittedName>
</protein>
<dbReference type="AlphaFoldDB" id="A0A7W6FMK3"/>
<sequence>MMETSINTELVSKSDVLALIFELFPWARQFEKAPLNDYAKAVFSLNSEQSECSERSRAMSLLRSWIGRVAERRGFSAGAALRFQREMAAAPVLQTGPHLHLLLEPDAFYTHLFSLMGLRAHGRTCYISYACSTVKFVERGRKGPAWLQIDGDALNVFGLSRSKMIPYSILGRNSRYSFQLQNVDRPGPDSEATSCLREMLPAGEFQSAADAIKAANLHLWKRYFDSQVDFLQLDDSDVGDLVADHLSNDQSWLRAGLIEDRAFAMRLLLRIGQLNDTAWRGWLKNSTHFFWGCVEGRLFPLWLDGAVLRSYGAEDIRVEFSPASLVEALETGRIVPNLLLMFIVTSILPGVRVLGGSRHSIYYPLMRWAFCEALKGNAHDVQLLNALSKDERPGIWGHRVISSPREPFSLLNTIGQSGIATLLDRFGQMSIDDASGTLSSFTEDPLWAELRAAYSSGKVSRNCSQWAFS</sequence>
<name>A0A7W6FMK3_9HYPH</name>
<dbReference type="Proteomes" id="UP000545490">
    <property type="component" value="Unassembled WGS sequence"/>
</dbReference>
<evidence type="ECO:0000313" key="1">
    <source>
        <dbReference type="EMBL" id="MBB3918621.1"/>
    </source>
</evidence>
<dbReference type="EMBL" id="JACIDG010000020">
    <property type="protein sequence ID" value="MBB3918621.1"/>
    <property type="molecule type" value="Genomic_DNA"/>
</dbReference>
<gene>
    <name evidence="1" type="ORF">GGQ65_005961</name>
</gene>
<reference evidence="1 2" key="1">
    <citation type="submission" date="2020-08" db="EMBL/GenBank/DDBJ databases">
        <title>Genomic Encyclopedia of Type Strains, Phase IV (KMG-IV): sequencing the most valuable type-strain genomes for metagenomic binning, comparative biology and taxonomic classification.</title>
        <authorList>
            <person name="Goeker M."/>
        </authorList>
    </citation>
    <scope>NUCLEOTIDE SEQUENCE [LARGE SCALE GENOMIC DNA]</scope>
    <source>
        <strain evidence="1 2">DSM 19331</strain>
    </source>
</reference>
<evidence type="ECO:0000313" key="2">
    <source>
        <dbReference type="Proteomes" id="UP000545490"/>
    </source>
</evidence>
<organism evidence="1 2">
    <name type="scientific">Rhizobium fabae</name>
    <dbReference type="NCBI Taxonomy" id="573179"/>
    <lineage>
        <taxon>Bacteria</taxon>
        <taxon>Pseudomonadati</taxon>
        <taxon>Pseudomonadota</taxon>
        <taxon>Alphaproteobacteria</taxon>
        <taxon>Hyphomicrobiales</taxon>
        <taxon>Rhizobiaceae</taxon>
        <taxon>Rhizobium/Agrobacterium group</taxon>
        <taxon>Rhizobium</taxon>
    </lineage>
</organism>